<evidence type="ECO:0000313" key="1">
    <source>
        <dbReference type="EMBL" id="VAV90363.1"/>
    </source>
</evidence>
<dbReference type="EMBL" id="UOEH01000036">
    <property type="protein sequence ID" value="VAV90363.1"/>
    <property type="molecule type" value="Genomic_DNA"/>
</dbReference>
<protein>
    <submittedName>
        <fullName evidence="1">Uncharacterized protein</fullName>
    </submittedName>
</protein>
<dbReference type="AlphaFoldDB" id="A0A3B0S1E9"/>
<sequence>MTATQYPACIRDLYESEIFGEAASLAVLQAADNARDKYHFGTLLQLETETKARLRPFLAKYGLSLSEEMDLSDVSGAVAAYKDGGMQSFAAANAPVIESFLARFKEIKQAGPPEDSEVLQSMIRHESAILEWMKREAHGPAAGSLDAIIAELQYPLPKPGA</sequence>
<proteinExistence type="predicted"/>
<name>A0A3B0S1E9_9ZZZZ</name>
<accession>A0A3B0S1E9</accession>
<organism evidence="1">
    <name type="scientific">hydrothermal vent metagenome</name>
    <dbReference type="NCBI Taxonomy" id="652676"/>
    <lineage>
        <taxon>unclassified sequences</taxon>
        <taxon>metagenomes</taxon>
        <taxon>ecological metagenomes</taxon>
    </lineage>
</organism>
<gene>
    <name evidence="1" type="ORF">MNBD_ALPHA05-2374</name>
</gene>
<reference evidence="1" key="1">
    <citation type="submission" date="2018-06" db="EMBL/GenBank/DDBJ databases">
        <authorList>
            <person name="Zhirakovskaya E."/>
        </authorList>
    </citation>
    <scope>NUCLEOTIDE SEQUENCE</scope>
</reference>